<evidence type="ECO:0008006" key="3">
    <source>
        <dbReference type="Google" id="ProtNLM"/>
    </source>
</evidence>
<dbReference type="EMBL" id="BIMR01000093">
    <property type="protein sequence ID" value="GCE76382.1"/>
    <property type="molecule type" value="Genomic_DNA"/>
</dbReference>
<comment type="caution">
    <text evidence="1">The sequence shown here is derived from an EMBL/GenBank/DDBJ whole genome shotgun (WGS) entry which is preliminary data.</text>
</comment>
<reference evidence="1 2" key="1">
    <citation type="submission" date="2019-01" db="EMBL/GenBank/DDBJ databases">
        <title>Draft genome sequence of Cellulomonas takizawaensis strain TKZ-21.</title>
        <authorList>
            <person name="Yamamura H."/>
            <person name="Hayashi T."/>
            <person name="Hamada M."/>
            <person name="Serisawa Y."/>
            <person name="Matsuyama K."/>
            <person name="Nakagawa Y."/>
            <person name="Otoguro M."/>
            <person name="Yanagida F."/>
            <person name="Hayakawa M."/>
        </authorList>
    </citation>
    <scope>NUCLEOTIDE SEQUENCE [LARGE SCALE GENOMIC DNA]</scope>
    <source>
        <strain evidence="1 2">NBRC12680</strain>
    </source>
</reference>
<gene>
    <name evidence="1" type="ORF">CBZ_14380</name>
</gene>
<sequence length="313" mass="34608">MRPPLPDAAHGAVVTDALRPYPMIDVTDWAVEQVETAGRGTNTWLSGPNGGRWLHKLTRVRPDRREGQDWAEKISAELGTLVGIPTAQVELARRAGTPGCISADLKPGAAWEFQAGSVLIAEFVPSFIPKTRSRQGHNLGNVERSLRSALPPVGRAVPGGLTAFDLFCGYLLFDAWIANQDRHVENWSVLRGPSGALRLAPSYDHGSTLGFNLTDVRRTRMLGDPDGFAAWLGRGRAEKFEDGRETSLVDFAHRALSMAPTATWDYWRDRFGSIKQEDWARIVEATPEMSDPARTFVDRLLQQNLRRLLDAGD</sequence>
<dbReference type="Gene3D" id="1.10.1070.20">
    <property type="match status" value="1"/>
</dbReference>
<name>A0A402DQG1_9CELL</name>
<evidence type="ECO:0000313" key="2">
    <source>
        <dbReference type="Proteomes" id="UP000289954"/>
    </source>
</evidence>
<proteinExistence type="predicted"/>
<dbReference type="AlphaFoldDB" id="A0A402DQG1"/>
<protein>
    <recommendedName>
        <fullName evidence="3">HipA-like C-terminal domain-containing protein</fullName>
    </recommendedName>
</protein>
<dbReference type="Proteomes" id="UP000289954">
    <property type="component" value="Unassembled WGS sequence"/>
</dbReference>
<accession>A0A402DQG1</accession>
<evidence type="ECO:0000313" key="1">
    <source>
        <dbReference type="EMBL" id="GCE76382.1"/>
    </source>
</evidence>
<keyword evidence="2" id="KW-1185">Reference proteome</keyword>
<organism evidence="1 2">
    <name type="scientific">Cellulomonas biazotea</name>
    <dbReference type="NCBI Taxonomy" id="1709"/>
    <lineage>
        <taxon>Bacteria</taxon>
        <taxon>Bacillati</taxon>
        <taxon>Actinomycetota</taxon>
        <taxon>Actinomycetes</taxon>
        <taxon>Micrococcales</taxon>
        <taxon>Cellulomonadaceae</taxon>
        <taxon>Cellulomonas</taxon>
    </lineage>
</organism>